<keyword evidence="5 8" id="KW-0658">Purine biosynthesis</keyword>
<evidence type="ECO:0000313" key="11">
    <source>
        <dbReference type="Proteomes" id="UP000245206"/>
    </source>
</evidence>
<keyword evidence="11" id="KW-1185">Reference proteome</keyword>
<comment type="catalytic activity">
    <reaction evidence="8">
        <text>N(1)-(5-phospho-beta-D-ribosyl)glycinamide + formate + ATP = N(2)-formyl-N(1)-(5-phospho-beta-D-ribosyl)glycinamide + ADP + phosphate + H(+)</text>
        <dbReference type="Rhea" id="RHEA:24829"/>
        <dbReference type="ChEBI" id="CHEBI:15378"/>
        <dbReference type="ChEBI" id="CHEBI:15740"/>
        <dbReference type="ChEBI" id="CHEBI:30616"/>
        <dbReference type="ChEBI" id="CHEBI:43474"/>
        <dbReference type="ChEBI" id="CHEBI:143788"/>
        <dbReference type="ChEBI" id="CHEBI:147286"/>
        <dbReference type="ChEBI" id="CHEBI:456216"/>
        <dbReference type="EC" id="6.3.1.21"/>
    </reaction>
</comment>
<feature type="binding site" evidence="8">
    <location>
        <position position="80"/>
    </location>
    <ligand>
        <name>N(1)-(5-phospho-beta-D-ribosyl)glycinamide</name>
        <dbReference type="ChEBI" id="CHEBI:143788"/>
    </ligand>
</feature>
<comment type="caution">
    <text evidence="10">The sequence shown here is derived from an EMBL/GenBank/DDBJ whole genome shotgun (WGS) entry which is preliminary data.</text>
</comment>
<evidence type="ECO:0000313" key="10">
    <source>
        <dbReference type="EMBL" id="GBF42345.1"/>
    </source>
</evidence>
<dbReference type="HAMAP" id="MF_01643">
    <property type="entry name" value="PurT"/>
    <property type="match status" value="1"/>
</dbReference>
<dbReference type="UniPathway" id="UPA00074">
    <property type="reaction ID" value="UER00127"/>
</dbReference>
<dbReference type="NCBIfam" id="TIGR01142">
    <property type="entry name" value="purT"/>
    <property type="match status" value="1"/>
</dbReference>
<dbReference type="PANTHER" id="PTHR43055">
    <property type="entry name" value="FORMATE-DEPENDENT PHOSPHORIBOSYLGLYCINAMIDE FORMYLTRANSFERASE"/>
    <property type="match status" value="1"/>
</dbReference>
<comment type="function">
    <text evidence="8">Involved in the de novo purine biosynthesis. Catalyzes the transfer of formate to 5-phospho-ribosyl-glycinamide (GAR), producing 5-phospho-ribosyl-N-formylglycinamide (FGAR). Formate is provided by PurU via hydrolysis of 10-formyl-tetrahydrofolate.</text>
</comment>
<dbReference type="Pfam" id="PF02222">
    <property type="entry name" value="ATP-grasp"/>
    <property type="match status" value="1"/>
</dbReference>
<dbReference type="GO" id="GO:0006189">
    <property type="term" value="P:'de novo' IMP biosynthetic process"/>
    <property type="evidence" value="ECO:0007669"/>
    <property type="project" value="UniProtKB-UniRule"/>
</dbReference>
<keyword evidence="2 8" id="KW-0436">Ligase</keyword>
<keyword evidence="4 8" id="KW-0547">Nucleotide-binding</keyword>
<evidence type="ECO:0000256" key="4">
    <source>
        <dbReference type="ARBA" id="ARBA00022741"/>
    </source>
</evidence>
<dbReference type="SUPFAM" id="SSF56059">
    <property type="entry name" value="Glutathione synthetase ATP-binding domain-like"/>
    <property type="match status" value="1"/>
</dbReference>
<dbReference type="InterPro" id="IPR003135">
    <property type="entry name" value="ATP-grasp_carboxylate-amine"/>
</dbReference>
<feature type="binding site" evidence="8">
    <location>
        <begin position="20"/>
        <end position="21"/>
    </location>
    <ligand>
        <name>N(1)-(5-phospho-beta-D-ribosyl)glycinamide</name>
        <dbReference type="ChEBI" id="CHEBI:143788"/>
    </ligand>
</feature>
<dbReference type="AlphaFoldDB" id="A0A2P2DCL3"/>
<keyword evidence="7 8" id="KW-0460">Magnesium</keyword>
<feature type="binding site" evidence="8">
    <location>
        <position position="201"/>
    </location>
    <ligand>
        <name>ATP</name>
        <dbReference type="ChEBI" id="CHEBI:30616"/>
    </ligand>
</feature>
<reference evidence="11" key="1">
    <citation type="journal article" date="2019" name="Microbiol. Immunol.">
        <title>Molecular and phenotypic characterization of Leptospira johnsonii sp. nov., Leptospira ellinghausenii sp. nov. and Leptospira ryugenii sp. nov. isolated from soil and water in Japan.</title>
        <authorList>
            <person name="Masuzawa T."/>
            <person name="Saito M."/>
            <person name="Nakao R."/>
            <person name="Nikaido Y."/>
            <person name="Matsumoto M."/>
            <person name="Ogawa M."/>
            <person name="Yokoyama M."/>
            <person name="Hidaka Y."/>
            <person name="Tomita J."/>
            <person name="Sakakibara K."/>
            <person name="Suzuki K."/>
            <person name="Yasuda S."/>
            <person name="Sato H."/>
            <person name="Yamaguchi M."/>
            <person name="Yoshida S.I."/>
            <person name="Koizumi N."/>
            <person name="Kawamura Y."/>
        </authorList>
    </citation>
    <scope>NUCLEOTIDE SEQUENCE [LARGE SCALE GENOMIC DNA]</scope>
    <source>
        <strain evidence="11">E18</strain>
    </source>
</reference>
<dbReference type="OrthoDB" id="9804625at2"/>
<dbReference type="EC" id="6.3.1.21" evidence="8"/>
<dbReference type="NCBIfam" id="NF006766">
    <property type="entry name" value="PRK09288.1"/>
    <property type="match status" value="1"/>
</dbReference>
<dbReference type="PROSITE" id="PS50975">
    <property type="entry name" value="ATP_GRASP"/>
    <property type="match status" value="1"/>
</dbReference>
<keyword evidence="3 8" id="KW-0479">Metal-binding</keyword>
<dbReference type="Gene3D" id="3.30.470.20">
    <property type="entry name" value="ATP-grasp fold, B domain"/>
    <property type="match status" value="1"/>
</dbReference>
<dbReference type="InterPro" id="IPR005862">
    <property type="entry name" value="PurT"/>
</dbReference>
<evidence type="ECO:0000256" key="8">
    <source>
        <dbReference type="HAMAP-Rule" id="MF_01643"/>
    </source>
</evidence>
<feature type="binding site" evidence="8">
    <location>
        <begin position="158"/>
        <end position="163"/>
    </location>
    <ligand>
        <name>ATP</name>
        <dbReference type="ChEBI" id="CHEBI:30616"/>
    </ligand>
</feature>
<evidence type="ECO:0000256" key="3">
    <source>
        <dbReference type="ARBA" id="ARBA00022723"/>
    </source>
</evidence>
<feature type="binding site" evidence="8">
    <location>
        <position position="153"/>
    </location>
    <ligand>
        <name>ATP</name>
        <dbReference type="ChEBI" id="CHEBI:30616"/>
    </ligand>
</feature>
<dbReference type="PANTHER" id="PTHR43055:SF1">
    <property type="entry name" value="FORMATE-DEPENDENT PHOSPHORIBOSYLGLYCINAMIDE FORMYLTRANSFERASE"/>
    <property type="match status" value="1"/>
</dbReference>
<dbReference type="InterPro" id="IPR013815">
    <property type="entry name" value="ATP_grasp_subdomain_1"/>
</dbReference>
<dbReference type="EMBL" id="BFAZ01000008">
    <property type="protein sequence ID" value="GBF42345.1"/>
    <property type="molecule type" value="Genomic_DNA"/>
</dbReference>
<dbReference type="GO" id="GO:0004644">
    <property type="term" value="F:phosphoribosylglycinamide formyltransferase activity"/>
    <property type="evidence" value="ECO:0007669"/>
    <property type="project" value="UniProtKB-UniRule"/>
</dbReference>
<accession>A0A2P2DCL3</accession>
<dbReference type="RefSeq" id="WP_108959446.1">
    <property type="nucleotide sequence ID" value="NZ_BFAZ01000008.1"/>
</dbReference>
<feature type="domain" description="ATP-grasp" evidence="9">
    <location>
        <begin position="117"/>
        <end position="306"/>
    </location>
</feature>
<dbReference type="Pfam" id="PF21244">
    <property type="entry name" value="PurT_C"/>
    <property type="match status" value="1"/>
</dbReference>
<dbReference type="FunFam" id="3.30.1490.20:FF:000013">
    <property type="entry name" value="Formate-dependent phosphoribosylglycinamide formyltransferase"/>
    <property type="match status" value="1"/>
</dbReference>
<dbReference type="GO" id="GO:0005524">
    <property type="term" value="F:ATP binding"/>
    <property type="evidence" value="ECO:0007669"/>
    <property type="project" value="UniProtKB-UniRule"/>
</dbReference>
<sequence length="395" mass="43182">MIGTPFTKQATKLLLLGSGELGKEVAIEANRLGVHVIAVDRYPNAPAMLVAQESRVINMLDPKELEATIRELKPNYVVPEIEAIHTETLVRLETEGFKIIPSAKAVNLTMNREGIRNFVAKELGLKTSAYLFADTEEDFAKAIHSIGFPCVVKPIMSSSGKGQSLIKNESDIHKAWEYGQTGGRTGKGKMIIEEFIPFDFEITLLSIRHIGGTSFLPPIGHRQVNGDYVESWMPQPMSNLALESAKQIAEKVTTGLGGFGIFGVELFVKGDEVYFSEVSPRPHDTGLVTLISQNISEFSLHARALLGLPIPELIFQTPAASSAILLEGDTKSPEYVGLKEALSIPGVDIRIFGKPEVIGKRRMGVSLALGKTIEEAKEKANRARDYIQLKSSEAK</sequence>
<dbReference type="GO" id="GO:0000287">
    <property type="term" value="F:magnesium ion binding"/>
    <property type="evidence" value="ECO:0007669"/>
    <property type="project" value="UniProtKB-UniRule"/>
</dbReference>
<evidence type="ECO:0000256" key="7">
    <source>
        <dbReference type="ARBA" id="ARBA00022842"/>
    </source>
</evidence>
<dbReference type="Gene3D" id="3.40.50.20">
    <property type="match status" value="1"/>
</dbReference>
<dbReference type="InterPro" id="IPR054350">
    <property type="entry name" value="PurT/PurK_preATP-grasp"/>
</dbReference>
<feature type="binding site" evidence="8">
    <location>
        <position position="265"/>
    </location>
    <ligand>
        <name>Mg(2+)</name>
        <dbReference type="ChEBI" id="CHEBI:18420"/>
    </ligand>
</feature>
<name>A0A2P2DCL3_9LEPT</name>
<dbReference type="Pfam" id="PF22660">
    <property type="entry name" value="RS_preATP-grasp-like"/>
    <property type="match status" value="1"/>
</dbReference>
<dbReference type="Proteomes" id="UP000245206">
    <property type="component" value="Unassembled WGS sequence"/>
</dbReference>
<comment type="pathway">
    <text evidence="8">Purine metabolism; IMP biosynthesis via de novo pathway; N(2)-formyl-N(1)-(5-phospho-D-ribosyl)glycinamide from N(1)-(5-phospho-D-ribosyl)glycinamide (formate route): step 1/1.</text>
</comment>
<evidence type="ECO:0000256" key="1">
    <source>
        <dbReference type="ARBA" id="ARBA00011738"/>
    </source>
</evidence>
<comment type="similarity">
    <text evidence="8">Belongs to the PurK/PurT family.</text>
</comment>
<dbReference type="InterPro" id="IPR016185">
    <property type="entry name" value="PreATP-grasp_dom_sf"/>
</dbReference>
<organism evidence="10 11">
    <name type="scientific">Leptospira ellinghausenii</name>
    <dbReference type="NCBI Taxonomy" id="1917822"/>
    <lineage>
        <taxon>Bacteria</taxon>
        <taxon>Pseudomonadati</taxon>
        <taxon>Spirochaetota</taxon>
        <taxon>Spirochaetia</taxon>
        <taxon>Leptospirales</taxon>
        <taxon>Leptospiraceae</taxon>
        <taxon>Leptospira</taxon>
    </lineage>
</organism>
<keyword evidence="6 8" id="KW-0067">ATP-binding</keyword>
<evidence type="ECO:0000259" key="9">
    <source>
        <dbReference type="PROSITE" id="PS50975"/>
    </source>
</evidence>
<dbReference type="Gene3D" id="3.30.1490.20">
    <property type="entry name" value="ATP-grasp fold, A domain"/>
    <property type="match status" value="1"/>
</dbReference>
<evidence type="ECO:0000256" key="6">
    <source>
        <dbReference type="ARBA" id="ARBA00022840"/>
    </source>
</evidence>
<proteinExistence type="inferred from homology"/>
<evidence type="ECO:0000256" key="2">
    <source>
        <dbReference type="ARBA" id="ARBA00022598"/>
    </source>
</evidence>
<feature type="binding site" evidence="8">
    <location>
        <position position="277"/>
    </location>
    <ligand>
        <name>Mg(2+)</name>
        <dbReference type="ChEBI" id="CHEBI:18420"/>
    </ligand>
</feature>
<feature type="binding site" evidence="8">
    <location>
        <position position="284"/>
    </location>
    <ligand>
        <name>N(1)-(5-phospho-beta-D-ribosyl)glycinamide</name>
        <dbReference type="ChEBI" id="CHEBI:143788"/>
    </ligand>
</feature>
<dbReference type="InterPro" id="IPR011761">
    <property type="entry name" value="ATP-grasp"/>
</dbReference>
<gene>
    <name evidence="8 10" type="primary">purT</name>
    <name evidence="10" type="ORF">LPTSP2_16320</name>
</gene>
<keyword evidence="10" id="KW-0808">Transferase</keyword>
<feature type="binding site" evidence="8">
    <location>
        <position position="354"/>
    </location>
    <ligand>
        <name>N(1)-(5-phospho-beta-D-ribosyl)glycinamide</name>
        <dbReference type="ChEBI" id="CHEBI:143788"/>
    </ligand>
</feature>
<feature type="binding site" evidence="8">
    <location>
        <begin position="361"/>
        <end position="362"/>
    </location>
    <ligand>
        <name>N(1)-(5-phospho-beta-D-ribosyl)glycinamide</name>
        <dbReference type="ChEBI" id="CHEBI:143788"/>
    </ligand>
</feature>
<comment type="subunit">
    <text evidence="1 8">Homodimer.</text>
</comment>
<dbReference type="SUPFAM" id="SSF52440">
    <property type="entry name" value="PreATP-grasp domain"/>
    <property type="match status" value="1"/>
</dbReference>
<protein>
    <recommendedName>
        <fullName evidence="8">Formate-dependent phosphoribosylglycinamide formyltransferase</fullName>
        <ecNumber evidence="8">6.3.1.21</ecNumber>
    </recommendedName>
    <alternativeName>
        <fullName evidence="8">5'-phosphoribosylglycinamide transformylase 2</fullName>
    </alternativeName>
    <alternativeName>
        <fullName evidence="8">Formate-dependent GAR transformylase</fullName>
    </alternativeName>
    <alternativeName>
        <fullName evidence="8">GAR transformylase 2</fullName>
        <shortName evidence="8">GART 2</shortName>
    </alternativeName>
    <alternativeName>
        <fullName evidence="8">Non-folate glycinamide ribonucleotide transformylase</fullName>
    </alternativeName>
    <alternativeName>
        <fullName evidence="8">Phosphoribosylglycinamide formyltransferase 2</fullName>
    </alternativeName>
</protein>
<feature type="binding site" evidence="8">
    <location>
        <position position="112"/>
    </location>
    <ligand>
        <name>ATP</name>
        <dbReference type="ChEBI" id="CHEBI:30616"/>
    </ligand>
</feature>
<evidence type="ECO:0000256" key="5">
    <source>
        <dbReference type="ARBA" id="ARBA00022755"/>
    </source>
</evidence>
<dbReference type="InterPro" id="IPR048740">
    <property type="entry name" value="PurT_C"/>
</dbReference>
<feature type="binding site" evidence="8">
    <location>
        <begin position="193"/>
        <end position="196"/>
    </location>
    <ligand>
        <name>ATP</name>
        <dbReference type="ChEBI" id="CHEBI:30616"/>
    </ligand>
</feature>
<dbReference type="GO" id="GO:0005829">
    <property type="term" value="C:cytosol"/>
    <property type="evidence" value="ECO:0007669"/>
    <property type="project" value="TreeGrafter"/>
</dbReference>
<dbReference type="GO" id="GO:0043815">
    <property type="term" value="F:phosphoribosylglycinamide formyltransferase 2 activity"/>
    <property type="evidence" value="ECO:0007669"/>
    <property type="project" value="UniProtKB-UniRule"/>
</dbReference>